<keyword evidence="9" id="KW-1185">Reference proteome</keyword>
<evidence type="ECO:0000256" key="4">
    <source>
        <dbReference type="ARBA" id="ARBA00023172"/>
    </source>
</evidence>
<evidence type="ECO:0000256" key="1">
    <source>
        <dbReference type="ARBA" id="ARBA00008857"/>
    </source>
</evidence>
<organism evidence="8 9">
    <name type="scientific">Enorma massiliensis</name>
    <dbReference type="NCBI Taxonomy" id="1472761"/>
    <lineage>
        <taxon>Bacteria</taxon>
        <taxon>Bacillati</taxon>
        <taxon>Actinomycetota</taxon>
        <taxon>Coriobacteriia</taxon>
        <taxon>Coriobacteriales</taxon>
        <taxon>Coriobacteriaceae</taxon>
        <taxon>Enorma</taxon>
    </lineage>
</organism>
<gene>
    <name evidence="8" type="ORF">B5G21_03625</name>
</gene>
<evidence type="ECO:0000256" key="2">
    <source>
        <dbReference type="ARBA" id="ARBA00022908"/>
    </source>
</evidence>
<dbReference type="GO" id="GO:0015074">
    <property type="term" value="P:DNA integration"/>
    <property type="evidence" value="ECO:0007669"/>
    <property type="project" value="UniProtKB-KW"/>
</dbReference>
<dbReference type="GO" id="GO:0006310">
    <property type="term" value="P:DNA recombination"/>
    <property type="evidence" value="ECO:0007669"/>
    <property type="project" value="UniProtKB-KW"/>
</dbReference>
<dbReference type="PROSITE" id="PS51898">
    <property type="entry name" value="TYR_RECOMBINASE"/>
    <property type="match status" value="1"/>
</dbReference>
<dbReference type="InterPro" id="IPR013762">
    <property type="entry name" value="Integrase-like_cat_sf"/>
</dbReference>
<evidence type="ECO:0008006" key="10">
    <source>
        <dbReference type="Google" id="ProtNLM"/>
    </source>
</evidence>
<dbReference type="Proteomes" id="UP000196560">
    <property type="component" value="Unassembled WGS sequence"/>
</dbReference>
<evidence type="ECO:0000313" key="9">
    <source>
        <dbReference type="Proteomes" id="UP000196560"/>
    </source>
</evidence>
<dbReference type="EMBL" id="NFHO01000003">
    <property type="protein sequence ID" value="OUN43789.1"/>
    <property type="molecule type" value="Genomic_DNA"/>
</dbReference>
<proteinExistence type="inferred from homology"/>
<name>A0A1Y3UBN5_9ACTN</name>
<accession>A0A1Y3UBN5</accession>
<dbReference type="PROSITE" id="PS51900">
    <property type="entry name" value="CB"/>
    <property type="match status" value="1"/>
</dbReference>
<evidence type="ECO:0000256" key="3">
    <source>
        <dbReference type="ARBA" id="ARBA00023125"/>
    </source>
</evidence>
<dbReference type="Pfam" id="PF00589">
    <property type="entry name" value="Phage_integrase"/>
    <property type="match status" value="1"/>
</dbReference>
<keyword evidence="4" id="KW-0233">DNA recombination</keyword>
<dbReference type="SUPFAM" id="SSF56349">
    <property type="entry name" value="DNA breaking-rejoining enzymes"/>
    <property type="match status" value="1"/>
</dbReference>
<comment type="caution">
    <text evidence="8">The sequence shown here is derived from an EMBL/GenBank/DDBJ whole genome shotgun (WGS) entry which is preliminary data.</text>
</comment>
<dbReference type="GO" id="GO:0003677">
    <property type="term" value="F:DNA binding"/>
    <property type="evidence" value="ECO:0007669"/>
    <property type="project" value="UniProtKB-UniRule"/>
</dbReference>
<dbReference type="PANTHER" id="PTHR30349:SF64">
    <property type="entry name" value="PROPHAGE INTEGRASE INTD-RELATED"/>
    <property type="match status" value="1"/>
</dbReference>
<dbReference type="InterPro" id="IPR011010">
    <property type="entry name" value="DNA_brk_join_enz"/>
</dbReference>
<dbReference type="InterPro" id="IPR010998">
    <property type="entry name" value="Integrase_recombinase_N"/>
</dbReference>
<dbReference type="Gene3D" id="1.10.150.130">
    <property type="match status" value="1"/>
</dbReference>
<reference evidence="9" key="1">
    <citation type="submission" date="2017-04" db="EMBL/GenBank/DDBJ databases">
        <title>Function of individual gut microbiota members based on whole genome sequencing of pure cultures obtained from chicken caecum.</title>
        <authorList>
            <person name="Medvecky M."/>
            <person name="Cejkova D."/>
            <person name="Polansky O."/>
            <person name="Karasova D."/>
            <person name="Kubasova T."/>
            <person name="Cizek A."/>
            <person name="Rychlik I."/>
        </authorList>
    </citation>
    <scope>NUCLEOTIDE SEQUENCE [LARGE SCALE GENOMIC DNA]</scope>
    <source>
        <strain evidence="9">An70</strain>
    </source>
</reference>
<dbReference type="InterPro" id="IPR050090">
    <property type="entry name" value="Tyrosine_recombinase_XerCD"/>
</dbReference>
<dbReference type="AlphaFoldDB" id="A0A1Y3UBN5"/>
<dbReference type="PANTHER" id="PTHR30349">
    <property type="entry name" value="PHAGE INTEGRASE-RELATED"/>
    <property type="match status" value="1"/>
</dbReference>
<keyword evidence="2" id="KW-0229">DNA integration</keyword>
<dbReference type="CDD" id="cd01189">
    <property type="entry name" value="INT_ICEBs1_C_like"/>
    <property type="match status" value="1"/>
</dbReference>
<dbReference type="InterPro" id="IPR004107">
    <property type="entry name" value="Integrase_SAM-like_N"/>
</dbReference>
<dbReference type="InterPro" id="IPR002104">
    <property type="entry name" value="Integrase_catalytic"/>
</dbReference>
<feature type="domain" description="Core-binding (CB)" evidence="7">
    <location>
        <begin position="49"/>
        <end position="127"/>
    </location>
</feature>
<sequence>MSLLSPMGPSPPRLTSLQAAGNAVKSQKRVHWYADAAIWDFHERLELAMLFSEAVDLYWADKSKRLRGNTLEGYASALRRHVLPAWGGREVESITFDEVQSWVDSIPTYGAASKAFKTFRQVYRWTIRKRQLRVWDVTQGIELPEAPVVRRDALTAAEEREALRGIVGQPWEAVVLLAAALGLRRCEACGIDWSDIDWRTGWVHVQRGAHWVGGEVVEYATKTKLSDRWLRLPRFALARLRQIRGHRRSGRVRGDLAPHQIAGRFRRACRAAGLPWVPMTCLRHSWATISLEAGAAIEDVSVALGHSTVDTCIRHYLQSFRTVVGRASDAYSSAMLSPA</sequence>
<evidence type="ECO:0000256" key="5">
    <source>
        <dbReference type="PROSITE-ProRule" id="PRU01248"/>
    </source>
</evidence>
<evidence type="ECO:0000313" key="8">
    <source>
        <dbReference type="EMBL" id="OUN43789.1"/>
    </source>
</evidence>
<feature type="domain" description="Tyr recombinase" evidence="6">
    <location>
        <begin position="149"/>
        <end position="329"/>
    </location>
</feature>
<evidence type="ECO:0000259" key="6">
    <source>
        <dbReference type="PROSITE" id="PS51898"/>
    </source>
</evidence>
<protein>
    <recommendedName>
        <fullName evidence="10">Tyr recombinase domain-containing protein</fullName>
    </recommendedName>
</protein>
<dbReference type="InterPro" id="IPR044068">
    <property type="entry name" value="CB"/>
</dbReference>
<comment type="similarity">
    <text evidence="1">Belongs to the 'phage' integrase family.</text>
</comment>
<dbReference type="Gene3D" id="1.10.443.10">
    <property type="entry name" value="Intergrase catalytic core"/>
    <property type="match status" value="1"/>
</dbReference>
<evidence type="ECO:0000259" key="7">
    <source>
        <dbReference type="PROSITE" id="PS51900"/>
    </source>
</evidence>
<keyword evidence="3 5" id="KW-0238">DNA-binding</keyword>
<dbReference type="Pfam" id="PF14659">
    <property type="entry name" value="Phage_int_SAM_3"/>
    <property type="match status" value="1"/>
</dbReference>